<name>A0A1L1PNL7_HYDIT</name>
<reference evidence="4" key="2">
    <citation type="submission" date="2014-11" db="EMBL/GenBank/DDBJ databases">
        <title>Draft genome sequence of Hydrogenophaga intermedia S1.</title>
        <authorList>
            <person name="Gan H.M."/>
            <person name="Chew T.H."/>
            <person name="Stolz A."/>
        </authorList>
    </citation>
    <scope>NUCLEOTIDE SEQUENCE [LARGE SCALE GENOMIC DNA]</scope>
    <source>
        <strain evidence="4">S1</strain>
    </source>
</reference>
<reference evidence="4" key="1">
    <citation type="submission" date="2014-02" db="EMBL/GenBank/DDBJ databases">
        <authorList>
            <person name="Gan H."/>
        </authorList>
    </citation>
    <scope>NUCLEOTIDE SEQUENCE [LARGE SCALE GENOMIC DNA]</scope>
    <source>
        <strain evidence="4">S1</strain>
    </source>
</reference>
<gene>
    <name evidence="3" type="ORF">BN948_02051</name>
</gene>
<dbReference type="AlphaFoldDB" id="A0A1L1PNL7"/>
<dbReference type="Proteomes" id="UP000028878">
    <property type="component" value="Unassembled WGS sequence"/>
</dbReference>
<protein>
    <submittedName>
        <fullName evidence="3">Uncharacterized protein</fullName>
    </submittedName>
</protein>
<dbReference type="RefSeq" id="WP_009519432.1">
    <property type="nucleotide sequence ID" value="NZ_CCAE010000013.1"/>
</dbReference>
<evidence type="ECO:0000313" key="4">
    <source>
        <dbReference type="Proteomes" id="UP000028878"/>
    </source>
</evidence>
<keyword evidence="2" id="KW-0732">Signal</keyword>
<feature type="region of interest" description="Disordered" evidence="1">
    <location>
        <begin position="28"/>
        <end position="63"/>
    </location>
</feature>
<evidence type="ECO:0000256" key="1">
    <source>
        <dbReference type="SAM" id="MobiDB-lite"/>
    </source>
</evidence>
<dbReference type="EMBL" id="CCAE010000013">
    <property type="protein sequence ID" value="CDN87626.1"/>
    <property type="molecule type" value="Genomic_DNA"/>
</dbReference>
<feature type="signal peptide" evidence="2">
    <location>
        <begin position="1"/>
        <end position="23"/>
    </location>
</feature>
<feature type="compositionally biased region" description="Basic and acidic residues" evidence="1">
    <location>
        <begin position="48"/>
        <end position="63"/>
    </location>
</feature>
<keyword evidence="4" id="KW-1185">Reference proteome</keyword>
<proteinExistence type="predicted"/>
<accession>A0A1L1PNL7</accession>
<evidence type="ECO:0000313" key="3">
    <source>
        <dbReference type="EMBL" id="CDN87626.1"/>
    </source>
</evidence>
<evidence type="ECO:0000256" key="2">
    <source>
        <dbReference type="SAM" id="SignalP"/>
    </source>
</evidence>
<feature type="chain" id="PRO_5009681557" evidence="2">
    <location>
        <begin position="24"/>
        <end position="80"/>
    </location>
</feature>
<sequence length="80" mass="8411" precursor="true">MGLNIVRGLVVAVVLLNANAALAAKAAKAEGSPPSGRRLPSKVTFHKSPSEESRAERAQRLKRECKGRPDAGACLGFATR</sequence>
<organism evidence="3 4">
    <name type="scientific">Hydrogenophaga intermedia</name>
    <dbReference type="NCBI Taxonomy" id="65786"/>
    <lineage>
        <taxon>Bacteria</taxon>
        <taxon>Pseudomonadati</taxon>
        <taxon>Pseudomonadota</taxon>
        <taxon>Betaproteobacteria</taxon>
        <taxon>Burkholderiales</taxon>
        <taxon>Comamonadaceae</taxon>
        <taxon>Hydrogenophaga</taxon>
    </lineage>
</organism>